<evidence type="ECO:0000313" key="7">
    <source>
        <dbReference type="Proteomes" id="UP001209878"/>
    </source>
</evidence>
<organism evidence="6 7">
    <name type="scientific">Ridgeia piscesae</name>
    <name type="common">Tubeworm</name>
    <dbReference type="NCBI Taxonomy" id="27915"/>
    <lineage>
        <taxon>Eukaryota</taxon>
        <taxon>Metazoa</taxon>
        <taxon>Spiralia</taxon>
        <taxon>Lophotrochozoa</taxon>
        <taxon>Annelida</taxon>
        <taxon>Polychaeta</taxon>
        <taxon>Sedentaria</taxon>
        <taxon>Canalipalpata</taxon>
        <taxon>Sabellida</taxon>
        <taxon>Siboglinidae</taxon>
        <taxon>Ridgeia</taxon>
    </lineage>
</organism>
<feature type="repeat" description="RCC1" evidence="3">
    <location>
        <begin position="160"/>
        <end position="212"/>
    </location>
</feature>
<feature type="repeat" description="RCC1" evidence="3">
    <location>
        <begin position="213"/>
        <end position="276"/>
    </location>
</feature>
<feature type="repeat" description="RCC1" evidence="3">
    <location>
        <begin position="278"/>
        <end position="330"/>
    </location>
</feature>
<accession>A0AAD9L1T7</accession>
<evidence type="ECO:0000259" key="5">
    <source>
        <dbReference type="Pfam" id="PF25390"/>
    </source>
</evidence>
<dbReference type="Pfam" id="PF25390">
    <property type="entry name" value="WD40_RLD"/>
    <property type="match status" value="1"/>
</dbReference>
<dbReference type="InterPro" id="IPR000408">
    <property type="entry name" value="Reg_chr_condens"/>
</dbReference>
<dbReference type="PROSITE" id="PS00625">
    <property type="entry name" value="RCC1_1"/>
    <property type="match status" value="1"/>
</dbReference>
<reference evidence="6" key="1">
    <citation type="journal article" date="2023" name="Mol. Biol. Evol.">
        <title>Third-Generation Sequencing Reveals the Adaptive Role of the Epigenome in Three Deep-Sea Polychaetes.</title>
        <authorList>
            <person name="Perez M."/>
            <person name="Aroh O."/>
            <person name="Sun Y."/>
            <person name="Lan Y."/>
            <person name="Juniper S.K."/>
            <person name="Young C.R."/>
            <person name="Angers B."/>
            <person name="Qian P.Y."/>
        </authorList>
    </citation>
    <scope>NUCLEOTIDE SEQUENCE</scope>
    <source>
        <strain evidence="6">R07B-5</strain>
    </source>
</reference>
<dbReference type="AlphaFoldDB" id="A0AAD9L1T7"/>
<dbReference type="PROSITE" id="PS50012">
    <property type="entry name" value="RCC1_3"/>
    <property type="match status" value="7"/>
</dbReference>
<feature type="region of interest" description="Disordered" evidence="4">
    <location>
        <begin position="1"/>
        <end position="39"/>
    </location>
</feature>
<dbReference type="InterPro" id="IPR051553">
    <property type="entry name" value="Ran_GTPase-activating"/>
</dbReference>
<dbReference type="InterPro" id="IPR009091">
    <property type="entry name" value="RCC1/BLIP-II"/>
</dbReference>
<feature type="compositionally biased region" description="Basic and acidic residues" evidence="4">
    <location>
        <begin position="12"/>
        <end position="30"/>
    </location>
</feature>
<evidence type="ECO:0000256" key="2">
    <source>
        <dbReference type="ARBA" id="ARBA00022737"/>
    </source>
</evidence>
<gene>
    <name evidence="6" type="ORF">NP493_407g03017</name>
</gene>
<dbReference type="EMBL" id="JAODUO010000407">
    <property type="protein sequence ID" value="KAK2181187.1"/>
    <property type="molecule type" value="Genomic_DNA"/>
</dbReference>
<dbReference type="GO" id="GO:0005085">
    <property type="term" value="F:guanyl-nucleotide exchange factor activity"/>
    <property type="evidence" value="ECO:0007669"/>
    <property type="project" value="TreeGrafter"/>
</dbReference>
<evidence type="ECO:0000313" key="6">
    <source>
        <dbReference type="EMBL" id="KAK2181187.1"/>
    </source>
</evidence>
<dbReference type="InterPro" id="IPR058923">
    <property type="entry name" value="RCC1-like_dom"/>
</dbReference>
<evidence type="ECO:0000256" key="3">
    <source>
        <dbReference type="PROSITE-ProRule" id="PRU00235"/>
    </source>
</evidence>
<evidence type="ECO:0000256" key="1">
    <source>
        <dbReference type="ARBA" id="ARBA00022658"/>
    </source>
</evidence>
<feature type="region of interest" description="Disordered" evidence="4">
    <location>
        <begin position="399"/>
        <end position="420"/>
    </location>
</feature>
<dbReference type="Gene3D" id="2.130.10.30">
    <property type="entry name" value="Regulator of chromosome condensation 1/beta-lactamase-inhibitor protein II"/>
    <property type="match status" value="1"/>
</dbReference>
<name>A0AAD9L1T7_RIDPI</name>
<evidence type="ECO:0000256" key="4">
    <source>
        <dbReference type="SAM" id="MobiDB-lite"/>
    </source>
</evidence>
<keyword evidence="1" id="KW-0344">Guanine-nucleotide releasing factor</keyword>
<proteinExistence type="predicted"/>
<keyword evidence="7" id="KW-1185">Reference proteome</keyword>
<comment type="caution">
    <text evidence="6">The sequence shown here is derived from an EMBL/GenBank/DDBJ whole genome shotgun (WGS) entry which is preliminary data.</text>
</comment>
<dbReference type="Proteomes" id="UP001209878">
    <property type="component" value="Unassembled WGS sequence"/>
</dbReference>
<feature type="repeat" description="RCC1" evidence="3">
    <location>
        <begin position="108"/>
        <end position="159"/>
    </location>
</feature>
<dbReference type="PRINTS" id="PR00633">
    <property type="entry name" value="RCCNDNSATION"/>
</dbReference>
<feature type="repeat" description="RCC1" evidence="3">
    <location>
        <begin position="56"/>
        <end position="107"/>
    </location>
</feature>
<dbReference type="GO" id="GO:0005737">
    <property type="term" value="C:cytoplasm"/>
    <property type="evidence" value="ECO:0007669"/>
    <property type="project" value="TreeGrafter"/>
</dbReference>
<dbReference type="PANTHER" id="PTHR45982">
    <property type="entry name" value="REGULATOR OF CHROMOSOME CONDENSATION"/>
    <property type="match status" value="1"/>
</dbReference>
<sequence>MGRSVGSSARKRPQDDKAKQSDGGTKKSKLETSTVTNGEALSRKKISHVSHAKIPGCVLAMGEGDTGQLGLGPDIMEKVKPAKVGLPKDNVVQVYAGGMHTVCLTDAGEVYTFGCNDEGALGRLTSDEDECMVPGRVDMTEHIVQISAGDSHTAFLTDDGRVFACGTFRDANGPIGLVSGNKIEKTPVELLPDQVVLKISSGTDHLVCLTDKGEIFTLGCADQGQLGRVTECFAVRGGRKGIGYLLIPGQVHVRKRGAHFCDVWTGQYTTFAQEKNTDIIYAWGLNNYYQLGFADMVNRFMPSTSTSFDKSLGWTQISGGQHHAIALDKSGDVYTLGRKEYGRLGVGKENLEEKSEPCAIKTLQGKKCRMVNAGTAVSFAVLEDGKIYAWGMGSTRQLGQSEEDDIYEPQQVMGKQLEQR</sequence>
<dbReference type="SUPFAM" id="SSF50985">
    <property type="entry name" value="RCC1/BLIP-II"/>
    <property type="match status" value="1"/>
</dbReference>
<feature type="repeat" description="RCC1" evidence="3">
    <location>
        <begin position="331"/>
        <end position="384"/>
    </location>
</feature>
<feature type="domain" description="RCC1-like" evidence="5">
    <location>
        <begin position="58"/>
        <end position="413"/>
    </location>
</feature>
<keyword evidence="2" id="KW-0677">Repeat</keyword>
<protein>
    <recommendedName>
        <fullName evidence="5">RCC1-like domain-containing protein</fullName>
    </recommendedName>
</protein>
<feature type="repeat" description="RCC1" evidence="3">
    <location>
        <begin position="385"/>
        <end position="420"/>
    </location>
</feature>
<dbReference type="PROSITE" id="PS00626">
    <property type="entry name" value="RCC1_2"/>
    <property type="match status" value="3"/>
</dbReference>
<dbReference type="PANTHER" id="PTHR45982:SF1">
    <property type="entry name" value="REGULATOR OF CHROMOSOME CONDENSATION"/>
    <property type="match status" value="1"/>
</dbReference>